<feature type="region of interest" description="Disordered" evidence="1">
    <location>
        <begin position="1"/>
        <end position="26"/>
    </location>
</feature>
<keyword evidence="3" id="KW-1185">Reference proteome</keyword>
<name>A0A917A8L5_9RHOB</name>
<comment type="caution">
    <text evidence="2">The sequence shown here is derived from an EMBL/GenBank/DDBJ whole genome shotgun (WGS) entry which is preliminary data.</text>
</comment>
<dbReference type="Gene3D" id="3.40.50.150">
    <property type="entry name" value="Vaccinia Virus protein VP39"/>
    <property type="match status" value="1"/>
</dbReference>
<dbReference type="EMBL" id="BMFJ01000001">
    <property type="protein sequence ID" value="GGE33375.1"/>
    <property type="molecule type" value="Genomic_DNA"/>
</dbReference>
<dbReference type="PANTHER" id="PTHR40036:SF1">
    <property type="entry name" value="MACROCIN O-METHYLTRANSFERASE"/>
    <property type="match status" value="1"/>
</dbReference>
<dbReference type="InterPro" id="IPR008884">
    <property type="entry name" value="TylF_MeTrfase"/>
</dbReference>
<protein>
    <recommendedName>
        <fullName evidence="4">Macrocin-O-methyltransferase (TylF)</fullName>
    </recommendedName>
</protein>
<organism evidence="2 3">
    <name type="scientific">Primorskyibacter flagellatus</name>
    <dbReference type="NCBI Taxonomy" id="1387277"/>
    <lineage>
        <taxon>Bacteria</taxon>
        <taxon>Pseudomonadati</taxon>
        <taxon>Pseudomonadota</taxon>
        <taxon>Alphaproteobacteria</taxon>
        <taxon>Rhodobacterales</taxon>
        <taxon>Roseobacteraceae</taxon>
        <taxon>Primorskyibacter</taxon>
    </lineage>
</organism>
<evidence type="ECO:0000313" key="2">
    <source>
        <dbReference type="EMBL" id="GGE33375.1"/>
    </source>
</evidence>
<evidence type="ECO:0000313" key="3">
    <source>
        <dbReference type="Proteomes" id="UP000612855"/>
    </source>
</evidence>
<dbReference type="AlphaFoldDB" id="A0A917A8L5"/>
<gene>
    <name evidence="2" type="ORF">GCM10011360_21540</name>
</gene>
<evidence type="ECO:0008006" key="4">
    <source>
        <dbReference type="Google" id="ProtNLM"/>
    </source>
</evidence>
<sequence length="256" mass="28905">MTSDNSGKINVSGGLRTSAEAEEAGRNQAYFDQSPVSWEKKMENFPKYVRRQNLTRFLALYEIYKKVLPIKGSVVECGVNHGFGLMSWAKFSAILEPVNLTRRIYGFDTFEGFPSVDEKDMSAHSDHVKVGDLAADVHDELTGLIDIYDSTRFLGHVNKVNLVRGDATKTIPEFVEKNPHVLVSLLFMDFDLYEPTKVALETFLPRMPKGAVVAFDELDNPLWPGETLAMLESHAKRPLRIERLEFDPYIGFAVLD</sequence>
<evidence type="ECO:0000256" key="1">
    <source>
        <dbReference type="SAM" id="MobiDB-lite"/>
    </source>
</evidence>
<dbReference type="Proteomes" id="UP000612855">
    <property type="component" value="Unassembled WGS sequence"/>
</dbReference>
<dbReference type="PANTHER" id="PTHR40036">
    <property type="entry name" value="MACROCIN O-METHYLTRANSFERASE"/>
    <property type="match status" value="1"/>
</dbReference>
<dbReference type="InterPro" id="IPR029063">
    <property type="entry name" value="SAM-dependent_MTases_sf"/>
</dbReference>
<accession>A0A917A8L5</accession>
<proteinExistence type="predicted"/>
<dbReference type="Pfam" id="PF13578">
    <property type="entry name" value="Methyltransf_24"/>
    <property type="match status" value="1"/>
</dbReference>
<reference evidence="3" key="1">
    <citation type="journal article" date="2019" name="Int. J. Syst. Evol. Microbiol.">
        <title>The Global Catalogue of Microorganisms (GCM) 10K type strain sequencing project: providing services to taxonomists for standard genome sequencing and annotation.</title>
        <authorList>
            <consortium name="The Broad Institute Genomics Platform"/>
            <consortium name="The Broad Institute Genome Sequencing Center for Infectious Disease"/>
            <person name="Wu L."/>
            <person name="Ma J."/>
        </authorList>
    </citation>
    <scope>NUCLEOTIDE SEQUENCE [LARGE SCALE GENOMIC DNA]</scope>
    <source>
        <strain evidence="3">CGMCC 1.12664</strain>
    </source>
</reference>
<dbReference type="SUPFAM" id="SSF53335">
    <property type="entry name" value="S-adenosyl-L-methionine-dependent methyltransferases"/>
    <property type="match status" value="1"/>
</dbReference>
<dbReference type="RefSeq" id="WP_188477688.1">
    <property type="nucleotide sequence ID" value="NZ_BMFJ01000001.1"/>
</dbReference>